<dbReference type="InterPro" id="IPR036388">
    <property type="entry name" value="WH-like_DNA-bd_sf"/>
</dbReference>
<dbReference type="Pfam" id="PF13280">
    <property type="entry name" value="WYL"/>
    <property type="match status" value="1"/>
</dbReference>
<evidence type="ECO:0000313" key="5">
    <source>
        <dbReference type="Proteomes" id="UP000199064"/>
    </source>
</evidence>
<keyword evidence="2" id="KW-0804">Transcription</keyword>
<dbReference type="Gene3D" id="1.10.10.10">
    <property type="entry name" value="Winged helix-like DNA-binding domain superfamily/Winged helix DNA-binding domain"/>
    <property type="match status" value="1"/>
</dbReference>
<dbReference type="AlphaFoldDB" id="A0A1H4NHY3"/>
<dbReference type="InterPro" id="IPR001034">
    <property type="entry name" value="DeoR_HTH"/>
</dbReference>
<reference evidence="5" key="1">
    <citation type="submission" date="2016-10" db="EMBL/GenBank/DDBJ databases">
        <authorList>
            <person name="Varghese N."/>
            <person name="Submissions S."/>
        </authorList>
    </citation>
    <scope>NUCLEOTIDE SEQUENCE [LARGE SCALE GENOMIC DNA]</scope>
    <source>
        <strain evidence="5">ES.061</strain>
    </source>
</reference>
<evidence type="ECO:0000259" key="3">
    <source>
        <dbReference type="PROSITE" id="PS51000"/>
    </source>
</evidence>
<evidence type="ECO:0000313" key="4">
    <source>
        <dbReference type="EMBL" id="SEB94853.1"/>
    </source>
</evidence>
<dbReference type="Proteomes" id="UP000199064">
    <property type="component" value="Unassembled WGS sequence"/>
</dbReference>
<evidence type="ECO:0000256" key="2">
    <source>
        <dbReference type="ARBA" id="ARBA00023163"/>
    </source>
</evidence>
<proteinExistence type="predicted"/>
<dbReference type="RefSeq" id="WP_090329797.1">
    <property type="nucleotide sequence ID" value="NZ_FNSL01000001.1"/>
</dbReference>
<dbReference type="SUPFAM" id="SSF46785">
    <property type="entry name" value="Winged helix' DNA-binding domain"/>
    <property type="match status" value="1"/>
</dbReference>
<feature type="domain" description="HTH deoR-type" evidence="3">
    <location>
        <begin position="3"/>
        <end position="58"/>
    </location>
</feature>
<sequence length="222" mass="25040">MRASRLFGLLEQLRMHRQPVSAAQLAETLGVSVRTVYRDIATLQSMGAPIRGEGGVGYQIERGYFLPPLHFDADELDAITLGMQLISARGDGDLKQAAARVAAKVDAIAPDGQHGRVRQGDMIAYSRASDAQRHLAALRRAVRGRRRLEIVYLDLKERQSTRRVRSLGLTAFDNVWLLTAWCEERDDFRNFRIDRLVTVAETGDRFAPEAGREFKDYLKTLR</sequence>
<dbReference type="InterPro" id="IPR051534">
    <property type="entry name" value="CBASS_pafABC_assoc_protein"/>
</dbReference>
<dbReference type="InterPro" id="IPR026881">
    <property type="entry name" value="WYL_dom"/>
</dbReference>
<dbReference type="PROSITE" id="PS52050">
    <property type="entry name" value="WYL"/>
    <property type="match status" value="1"/>
</dbReference>
<protein>
    <submittedName>
        <fullName evidence="4">WYL domain-containing protein</fullName>
    </submittedName>
</protein>
<dbReference type="SMART" id="SM00420">
    <property type="entry name" value="HTH_DEOR"/>
    <property type="match status" value="1"/>
</dbReference>
<accession>A0A1H4NHY3</accession>
<dbReference type="PANTHER" id="PTHR34580:SF3">
    <property type="entry name" value="PROTEIN PAFB"/>
    <property type="match status" value="1"/>
</dbReference>
<keyword evidence="1" id="KW-0805">Transcription regulation</keyword>
<evidence type="ECO:0000256" key="1">
    <source>
        <dbReference type="ARBA" id="ARBA00023015"/>
    </source>
</evidence>
<organism evidence="4 5">
    <name type="scientific">Nitratireductor aquibiodomus</name>
    <dbReference type="NCBI Taxonomy" id="204799"/>
    <lineage>
        <taxon>Bacteria</taxon>
        <taxon>Pseudomonadati</taxon>
        <taxon>Pseudomonadota</taxon>
        <taxon>Alphaproteobacteria</taxon>
        <taxon>Hyphomicrobiales</taxon>
        <taxon>Phyllobacteriaceae</taxon>
        <taxon>Nitratireductor</taxon>
    </lineage>
</organism>
<dbReference type="EMBL" id="FNSL01000001">
    <property type="protein sequence ID" value="SEB94853.1"/>
    <property type="molecule type" value="Genomic_DNA"/>
</dbReference>
<dbReference type="InterPro" id="IPR013196">
    <property type="entry name" value="HTH_11"/>
</dbReference>
<keyword evidence="5" id="KW-1185">Reference proteome</keyword>
<name>A0A1H4NHY3_9HYPH</name>
<dbReference type="Pfam" id="PF08279">
    <property type="entry name" value="HTH_11"/>
    <property type="match status" value="1"/>
</dbReference>
<gene>
    <name evidence="4" type="ORF">SAMN05216452_3790</name>
</gene>
<dbReference type="GO" id="GO:0003700">
    <property type="term" value="F:DNA-binding transcription factor activity"/>
    <property type="evidence" value="ECO:0007669"/>
    <property type="project" value="InterPro"/>
</dbReference>
<dbReference type="PANTHER" id="PTHR34580">
    <property type="match status" value="1"/>
</dbReference>
<dbReference type="InterPro" id="IPR036390">
    <property type="entry name" value="WH_DNA-bd_sf"/>
</dbReference>
<dbReference type="PROSITE" id="PS51000">
    <property type="entry name" value="HTH_DEOR_2"/>
    <property type="match status" value="1"/>
</dbReference>